<organism evidence="2 3">
    <name type="scientific">Streptomyces apricus</name>
    <dbReference type="NCBI Taxonomy" id="1828112"/>
    <lineage>
        <taxon>Bacteria</taxon>
        <taxon>Bacillati</taxon>
        <taxon>Actinomycetota</taxon>
        <taxon>Actinomycetes</taxon>
        <taxon>Kitasatosporales</taxon>
        <taxon>Streptomycetaceae</taxon>
        <taxon>Streptomyces</taxon>
    </lineage>
</organism>
<dbReference type="EMBL" id="VDFC01000065">
    <property type="protein sequence ID" value="KAA0924261.1"/>
    <property type="molecule type" value="Genomic_DNA"/>
</dbReference>
<gene>
    <name evidence="2" type="ORF">FGF04_33105</name>
</gene>
<feature type="transmembrane region" description="Helical" evidence="1">
    <location>
        <begin position="6"/>
        <end position="28"/>
    </location>
</feature>
<dbReference type="Proteomes" id="UP000324965">
    <property type="component" value="Unassembled WGS sequence"/>
</dbReference>
<keyword evidence="1" id="KW-0812">Transmembrane</keyword>
<evidence type="ECO:0000313" key="3">
    <source>
        <dbReference type="Proteomes" id="UP000324965"/>
    </source>
</evidence>
<protein>
    <submittedName>
        <fullName evidence="2">Uncharacterized protein</fullName>
    </submittedName>
</protein>
<evidence type="ECO:0000256" key="1">
    <source>
        <dbReference type="SAM" id="Phobius"/>
    </source>
</evidence>
<dbReference type="AlphaFoldDB" id="A0A5B0A550"/>
<name>A0A5B0A550_9ACTN</name>
<comment type="caution">
    <text evidence="2">The sequence shown here is derived from an EMBL/GenBank/DDBJ whole genome shotgun (WGS) entry which is preliminary data.</text>
</comment>
<dbReference type="RefSeq" id="WP_149515087.1">
    <property type="nucleotide sequence ID" value="NZ_VDFC01000065.1"/>
</dbReference>
<accession>A0A5B0A550</accession>
<sequence length="169" mass="18799">MNDVVAAGLFGVAGAVLGAGLTVVGGVVQYRGQGKMAKAERQDTRGKTAGEKALNDLITTRDKLKEYLADPDGEPDAWRQAGEALVKVETAVLTIPDSEVLRVRMDEIFLLYNLHWWRGVARTQARYQWKLDAVKEGIHLLAAYLRDDPELPAPSSWLVDARRRRTERT</sequence>
<keyword evidence="3" id="KW-1185">Reference proteome</keyword>
<evidence type="ECO:0000313" key="2">
    <source>
        <dbReference type="EMBL" id="KAA0924261.1"/>
    </source>
</evidence>
<reference evidence="2 3" key="1">
    <citation type="submission" date="2019-05" db="EMBL/GenBank/DDBJ databases">
        <authorList>
            <person name="Hariharan J."/>
            <person name="Choudoir M.J."/>
            <person name="Diebold P."/>
            <person name="Panke-Buisse K."/>
            <person name="Buckley D.H."/>
        </authorList>
    </citation>
    <scope>NUCLEOTIDE SEQUENCE [LARGE SCALE GENOMIC DNA]</scope>
    <source>
        <strain evidence="2 3">SUN51</strain>
    </source>
</reference>
<proteinExistence type="predicted"/>
<keyword evidence="1" id="KW-1133">Transmembrane helix</keyword>
<keyword evidence="1" id="KW-0472">Membrane</keyword>